<dbReference type="EC" id="2.7.7.7" evidence="1"/>
<dbReference type="InterPro" id="IPR012337">
    <property type="entry name" value="RNaseH-like_sf"/>
</dbReference>
<proteinExistence type="predicted"/>
<gene>
    <name evidence="6" type="ORF">K1718_09495</name>
</gene>
<dbReference type="InterPro" id="IPR036397">
    <property type="entry name" value="RNaseH_sf"/>
</dbReference>
<evidence type="ECO:0000256" key="4">
    <source>
        <dbReference type="SAM" id="Phobius"/>
    </source>
</evidence>
<evidence type="ECO:0000313" key="7">
    <source>
        <dbReference type="Proteomes" id="UP001209803"/>
    </source>
</evidence>
<protein>
    <recommendedName>
        <fullName evidence="1">DNA-directed DNA polymerase</fullName>
        <ecNumber evidence="1">2.7.7.7</ecNumber>
    </recommendedName>
</protein>
<dbReference type="PANTHER" id="PTHR30231:SF41">
    <property type="entry name" value="DNA POLYMERASE III SUBUNIT EPSILON"/>
    <property type="match status" value="1"/>
</dbReference>
<dbReference type="Proteomes" id="UP001209803">
    <property type="component" value="Chromosome"/>
</dbReference>
<keyword evidence="4" id="KW-0472">Membrane</keyword>
<dbReference type="GO" id="GO:0004527">
    <property type="term" value="F:exonuclease activity"/>
    <property type="evidence" value="ECO:0007669"/>
    <property type="project" value="UniProtKB-KW"/>
</dbReference>
<dbReference type="NCBIfam" id="TIGR00573">
    <property type="entry name" value="dnaq"/>
    <property type="match status" value="1"/>
</dbReference>
<accession>A0ABY8F801</accession>
<dbReference type="RefSeq" id="WP_265684073.1">
    <property type="nucleotide sequence ID" value="NZ_CP120863.1"/>
</dbReference>
<reference evidence="6 7" key="1">
    <citation type="submission" date="2023-03" db="EMBL/GenBank/DDBJ databases">
        <title>Roseibium porphyridii sp. nov. and Roseibium rhodosorbium sp. nov. isolated from marine algae, Porphyridium cruentum and Rhodosorus marinus, respectively.</title>
        <authorList>
            <person name="Lee M.W."/>
            <person name="Choi B.J."/>
            <person name="Lee J.K."/>
            <person name="Choi D.G."/>
            <person name="Baek J.H."/>
            <person name="Bayburt H."/>
            <person name="Kim J.M."/>
            <person name="Han D.M."/>
            <person name="Kim K.H."/>
            <person name="Jeon C.O."/>
        </authorList>
    </citation>
    <scope>NUCLEOTIDE SEQUENCE [LARGE SCALE GENOMIC DNA]</scope>
    <source>
        <strain evidence="6 7">KMA01</strain>
    </source>
</reference>
<evidence type="ECO:0000259" key="5">
    <source>
        <dbReference type="SMART" id="SM00479"/>
    </source>
</evidence>
<keyword evidence="6" id="KW-0540">Nuclease</keyword>
<dbReference type="SUPFAM" id="SSF53098">
    <property type="entry name" value="Ribonuclease H-like"/>
    <property type="match status" value="1"/>
</dbReference>
<dbReference type="PANTHER" id="PTHR30231">
    <property type="entry name" value="DNA POLYMERASE III SUBUNIT EPSILON"/>
    <property type="match status" value="1"/>
</dbReference>
<keyword evidence="6" id="KW-0269">Exonuclease</keyword>
<keyword evidence="4" id="KW-0812">Transmembrane</keyword>
<dbReference type="InterPro" id="IPR013520">
    <property type="entry name" value="Ribonucl_H"/>
</dbReference>
<dbReference type="Gene3D" id="3.30.420.10">
    <property type="entry name" value="Ribonuclease H-like superfamily/Ribonuclease H"/>
    <property type="match status" value="1"/>
</dbReference>
<evidence type="ECO:0000313" key="6">
    <source>
        <dbReference type="EMBL" id="WFE91571.1"/>
    </source>
</evidence>
<organism evidence="6 7">
    <name type="scientific">Roseibium porphyridii</name>
    <dbReference type="NCBI Taxonomy" id="2866279"/>
    <lineage>
        <taxon>Bacteria</taxon>
        <taxon>Pseudomonadati</taxon>
        <taxon>Pseudomonadota</taxon>
        <taxon>Alphaproteobacteria</taxon>
        <taxon>Hyphomicrobiales</taxon>
        <taxon>Stappiaceae</taxon>
        <taxon>Roseibium</taxon>
    </lineage>
</organism>
<evidence type="ECO:0000256" key="3">
    <source>
        <dbReference type="ARBA" id="ARBA00049244"/>
    </source>
</evidence>
<evidence type="ECO:0000256" key="1">
    <source>
        <dbReference type="ARBA" id="ARBA00012417"/>
    </source>
</evidence>
<feature type="domain" description="Exonuclease" evidence="5">
    <location>
        <begin position="277"/>
        <end position="446"/>
    </location>
</feature>
<feature type="transmembrane region" description="Helical" evidence="4">
    <location>
        <begin position="12"/>
        <end position="34"/>
    </location>
</feature>
<keyword evidence="6" id="KW-0378">Hydrolase</keyword>
<dbReference type="Pfam" id="PF00929">
    <property type="entry name" value="RNase_T"/>
    <property type="match status" value="1"/>
</dbReference>
<name>A0ABY8F801_9HYPH</name>
<keyword evidence="4" id="KW-1133">Transmembrane helix</keyword>
<sequence length="470" mass="51072">MFTSLSLRFRIFLLFAGVTAGSILVVGFSLYFGFLRTTETSPASGFVFAAILSGFGLLAISAGVWLLFDENVAKPIEHMASAMRTRIHANTDAPFDLDQARYLGDLAPALRAVSGRLSEVSEDADQLVAEETSRLTAERAHLALLLTEIPVAIVLVSPANRIMLYDGQAADVLGQVQVPRLSASIFDYFEEADLTSGLEQLDEARQEVEASVRGTRGNLKFRLRLKKLSAATGYMILIDGTDASIAPDAARPLIYDFDLSARETEREIENIPLKDISFVVFDTETTGLMPNKDEIVQIGAVRVVNGRIVEGETLDQLVNPGRPIPPASTKVHGVSDDMVADAPGAEQAVSLFHDFARDAVIVAHNAPFDMAFLRRHGRLSGLAWEHPILDTVLLSAVVFGTGEDHSLDGLCDRLGVEIPDNLRHTALGDARATAEALCKLLPVLISLGFETFGQVVQQTRRHGRLLKDLN</sequence>
<dbReference type="SMART" id="SM00479">
    <property type="entry name" value="EXOIII"/>
    <property type="match status" value="1"/>
</dbReference>
<comment type="catalytic activity">
    <reaction evidence="3">
        <text>DNA(n) + a 2'-deoxyribonucleoside 5'-triphosphate = DNA(n+1) + diphosphate</text>
        <dbReference type="Rhea" id="RHEA:22508"/>
        <dbReference type="Rhea" id="RHEA-COMP:17339"/>
        <dbReference type="Rhea" id="RHEA-COMP:17340"/>
        <dbReference type="ChEBI" id="CHEBI:33019"/>
        <dbReference type="ChEBI" id="CHEBI:61560"/>
        <dbReference type="ChEBI" id="CHEBI:173112"/>
        <dbReference type="EC" id="2.7.7.7"/>
    </reaction>
</comment>
<evidence type="ECO:0000256" key="2">
    <source>
        <dbReference type="ARBA" id="ARBA00025483"/>
    </source>
</evidence>
<dbReference type="EMBL" id="CP120863">
    <property type="protein sequence ID" value="WFE91571.1"/>
    <property type="molecule type" value="Genomic_DNA"/>
</dbReference>
<dbReference type="CDD" id="cd06127">
    <property type="entry name" value="DEDDh"/>
    <property type="match status" value="1"/>
</dbReference>
<keyword evidence="7" id="KW-1185">Reference proteome</keyword>
<feature type="transmembrane region" description="Helical" evidence="4">
    <location>
        <begin position="46"/>
        <end position="68"/>
    </location>
</feature>
<comment type="function">
    <text evidence="2">DNA polymerase III is a complex, multichain enzyme responsible for most of the replicative synthesis in bacteria. The epsilon subunit contain the editing function and is a proofreading 3'-5' exonuclease.</text>
</comment>
<dbReference type="InterPro" id="IPR006054">
    <property type="entry name" value="DnaQ"/>
</dbReference>